<comment type="pathway">
    <text evidence="12">Protein modification; protein glycosylation.</text>
</comment>
<dbReference type="PANTHER" id="PTHR10896">
    <property type="entry name" value="GALACTOSYLGALACTOSYLXYLOSYLPROTEIN 3-BETA-GLUCURONOSYLTRANSFERASE BETA-1,3-GLUCURONYLTRANSFERASE"/>
    <property type="match status" value="1"/>
</dbReference>
<sequence>IPELIRLGQTLMNVPHIHWIIADDAQKANNQVIEYLNFSGLSYTYLLTPMPSQYRNAKGAKPKGVANRNGGLEWIRKHANEGVVYFADDDNTYDIRLFKEVSIIK</sequence>
<protein>
    <recommendedName>
        <fullName evidence="3 12">Galactosylgalactosylxylosylprotein 3-beta-glucuronosyltransferase</fullName>
        <ecNumber evidence="3 12">2.4.1.135</ecNumber>
    </recommendedName>
</protein>
<evidence type="ECO:0000256" key="10">
    <source>
        <dbReference type="ARBA" id="ARBA00047979"/>
    </source>
</evidence>
<evidence type="ECO:0000256" key="7">
    <source>
        <dbReference type="ARBA" id="ARBA00022989"/>
    </source>
</evidence>
<evidence type="ECO:0000256" key="1">
    <source>
        <dbReference type="ARBA" id="ARBA00004606"/>
    </source>
</evidence>
<keyword evidence="4 12" id="KW-0808">Transferase</keyword>
<comment type="catalytic activity">
    <reaction evidence="10 12">
        <text>3-O-(beta-D-galactosyl-(1-&gt;3)-beta-D-galactosyl-(1-&gt;4)-beta-D-xylosyl)-L-seryl-[protein] + UDP-alpha-D-glucuronate = 3-O-(beta-D-GlcA-(1-&gt;3)-beta-D-Gal-(1-&gt;3)-beta-D-Gal-(1-&gt;4)-beta-D-Xyl)-L-seryl-[protein] + UDP + H(+)</text>
        <dbReference type="Rhea" id="RHEA:24168"/>
        <dbReference type="Rhea" id="RHEA-COMP:12571"/>
        <dbReference type="Rhea" id="RHEA-COMP:12573"/>
        <dbReference type="ChEBI" id="CHEBI:15378"/>
        <dbReference type="ChEBI" id="CHEBI:58052"/>
        <dbReference type="ChEBI" id="CHEBI:58223"/>
        <dbReference type="ChEBI" id="CHEBI:132090"/>
        <dbReference type="ChEBI" id="CHEBI:132093"/>
        <dbReference type="EC" id="2.4.1.135"/>
    </reaction>
</comment>
<keyword evidence="6 12" id="KW-0735">Signal-anchor</keyword>
<dbReference type="AlphaFoldDB" id="A0AAN8XF21"/>
<dbReference type="EMBL" id="JAXCGZ010003807">
    <property type="protein sequence ID" value="KAK7083112.1"/>
    <property type="molecule type" value="Genomic_DNA"/>
</dbReference>
<keyword evidence="14" id="KW-1185">Reference proteome</keyword>
<evidence type="ECO:0000256" key="4">
    <source>
        <dbReference type="ARBA" id="ARBA00022679"/>
    </source>
</evidence>
<evidence type="ECO:0000256" key="9">
    <source>
        <dbReference type="ARBA" id="ARBA00023180"/>
    </source>
</evidence>
<evidence type="ECO:0000256" key="12">
    <source>
        <dbReference type="RuleBase" id="RU363127"/>
    </source>
</evidence>
<accession>A0AAN8XF21</accession>
<comment type="similarity">
    <text evidence="2 12">Belongs to the glycosyltransferase 43 family.</text>
</comment>
<evidence type="ECO:0000313" key="13">
    <source>
        <dbReference type="EMBL" id="KAK7083112.1"/>
    </source>
</evidence>
<dbReference type="Pfam" id="PF03360">
    <property type="entry name" value="Glyco_transf_43"/>
    <property type="match status" value="1"/>
</dbReference>
<name>A0AAN8XF21_HALRR</name>
<reference evidence="13 14" key="1">
    <citation type="submission" date="2023-11" db="EMBL/GenBank/DDBJ databases">
        <title>Halocaridina rubra genome assembly.</title>
        <authorList>
            <person name="Smith C."/>
        </authorList>
    </citation>
    <scope>NUCLEOTIDE SEQUENCE [LARGE SCALE GENOMIC DNA]</scope>
    <source>
        <strain evidence="13">EP-1</strain>
        <tissue evidence="13">Whole</tissue>
    </source>
</reference>
<feature type="non-terminal residue" evidence="13">
    <location>
        <position position="1"/>
    </location>
</feature>
<evidence type="ECO:0000256" key="8">
    <source>
        <dbReference type="ARBA" id="ARBA00023136"/>
    </source>
</evidence>
<proteinExistence type="inferred from homology"/>
<evidence type="ECO:0000256" key="3">
    <source>
        <dbReference type="ARBA" id="ARBA00012641"/>
    </source>
</evidence>
<evidence type="ECO:0000256" key="6">
    <source>
        <dbReference type="ARBA" id="ARBA00022968"/>
    </source>
</evidence>
<dbReference type="Proteomes" id="UP001381693">
    <property type="component" value="Unassembled WGS sequence"/>
</dbReference>
<gene>
    <name evidence="13" type="ORF">SK128_009235</name>
</gene>
<evidence type="ECO:0000256" key="5">
    <source>
        <dbReference type="ARBA" id="ARBA00022692"/>
    </source>
</evidence>
<dbReference type="InterPro" id="IPR029044">
    <property type="entry name" value="Nucleotide-diphossugar_trans"/>
</dbReference>
<dbReference type="GO" id="GO:0000139">
    <property type="term" value="C:Golgi membrane"/>
    <property type="evidence" value="ECO:0007669"/>
    <property type="project" value="UniProtKB-SubCell"/>
</dbReference>
<organism evidence="13 14">
    <name type="scientific">Halocaridina rubra</name>
    <name type="common">Hawaiian red shrimp</name>
    <dbReference type="NCBI Taxonomy" id="373956"/>
    <lineage>
        <taxon>Eukaryota</taxon>
        <taxon>Metazoa</taxon>
        <taxon>Ecdysozoa</taxon>
        <taxon>Arthropoda</taxon>
        <taxon>Crustacea</taxon>
        <taxon>Multicrustacea</taxon>
        <taxon>Malacostraca</taxon>
        <taxon>Eumalacostraca</taxon>
        <taxon>Eucarida</taxon>
        <taxon>Decapoda</taxon>
        <taxon>Pleocyemata</taxon>
        <taxon>Caridea</taxon>
        <taxon>Atyoidea</taxon>
        <taxon>Atyidae</taxon>
        <taxon>Halocaridina</taxon>
    </lineage>
</organism>
<keyword evidence="9" id="KW-0325">Glycoprotein</keyword>
<keyword evidence="5" id="KW-0812">Transmembrane</keyword>
<feature type="binding site" evidence="11">
    <location>
        <position position="90"/>
    </location>
    <ligand>
        <name>Mn(2+)</name>
        <dbReference type="ChEBI" id="CHEBI:29035"/>
    </ligand>
</feature>
<comment type="subcellular location">
    <subcellularLocation>
        <location evidence="12">Golgi apparatus membrane</location>
        <topology evidence="12">Single-pass type II membrane protein</topology>
    </subcellularLocation>
    <subcellularLocation>
        <location evidence="1">Membrane</location>
        <topology evidence="1">Single-pass type II membrane protein</topology>
    </subcellularLocation>
</comment>
<keyword evidence="8" id="KW-0472">Membrane</keyword>
<dbReference type="GO" id="GO:0005975">
    <property type="term" value="P:carbohydrate metabolic process"/>
    <property type="evidence" value="ECO:0007669"/>
    <property type="project" value="TreeGrafter"/>
</dbReference>
<comment type="caution">
    <text evidence="13">The sequence shown here is derived from an EMBL/GenBank/DDBJ whole genome shotgun (WGS) entry which is preliminary data.</text>
</comment>
<keyword evidence="11 12" id="KW-0479">Metal-binding</keyword>
<comment type="cofactor">
    <cofactor evidence="11 12">
        <name>Mn(2+)</name>
        <dbReference type="ChEBI" id="CHEBI:29035"/>
    </cofactor>
</comment>
<dbReference type="GO" id="GO:0015018">
    <property type="term" value="F:galactosylgalactosylxylosylprotein 3-beta-glucuronosyltransferase activity"/>
    <property type="evidence" value="ECO:0007669"/>
    <property type="project" value="UniProtKB-UniRule"/>
</dbReference>
<dbReference type="PANTHER" id="PTHR10896:SF50">
    <property type="entry name" value="GALACTOSYLGALACTOSYLXYLOSYLPROTEIN 3-BETA-GLUCURONOSYLTRANSFERASE P"/>
    <property type="match status" value="1"/>
</dbReference>
<keyword evidence="11 12" id="KW-0464">Manganese</keyword>
<dbReference type="EC" id="2.4.1.135" evidence="3 12"/>
<keyword evidence="7" id="KW-1133">Transmembrane helix</keyword>
<dbReference type="SUPFAM" id="SSF53448">
    <property type="entry name" value="Nucleotide-diphospho-sugar transferases"/>
    <property type="match status" value="1"/>
</dbReference>
<evidence type="ECO:0000313" key="14">
    <source>
        <dbReference type="Proteomes" id="UP001381693"/>
    </source>
</evidence>
<dbReference type="Gene3D" id="3.90.550.10">
    <property type="entry name" value="Spore Coat Polysaccharide Biosynthesis Protein SpsA, Chain A"/>
    <property type="match status" value="1"/>
</dbReference>
<evidence type="ECO:0000256" key="11">
    <source>
        <dbReference type="PIRSR" id="PIRSR605027-3"/>
    </source>
</evidence>
<keyword evidence="12" id="KW-0333">Golgi apparatus</keyword>
<dbReference type="InterPro" id="IPR005027">
    <property type="entry name" value="Glyco_trans_43"/>
</dbReference>
<dbReference type="GO" id="GO:0046872">
    <property type="term" value="F:metal ion binding"/>
    <property type="evidence" value="ECO:0007669"/>
    <property type="project" value="UniProtKB-KW"/>
</dbReference>
<evidence type="ECO:0000256" key="2">
    <source>
        <dbReference type="ARBA" id="ARBA00007706"/>
    </source>
</evidence>
<dbReference type="GO" id="GO:0050650">
    <property type="term" value="P:chondroitin sulfate proteoglycan biosynthetic process"/>
    <property type="evidence" value="ECO:0007669"/>
    <property type="project" value="TreeGrafter"/>
</dbReference>